<dbReference type="Gene3D" id="3.40.50.150">
    <property type="entry name" value="Vaccinia Virus protein VP39"/>
    <property type="match status" value="1"/>
</dbReference>
<keyword evidence="1" id="KW-0489">Methyltransferase</keyword>
<protein>
    <submittedName>
        <fullName evidence="1">Class I SAM-dependent methyltransferase</fullName>
    </submittedName>
</protein>
<proteinExistence type="predicted"/>
<organism evidence="1 2">
    <name type="scientific">Aporhodopirellula aestuarii</name>
    <dbReference type="NCBI Taxonomy" id="2950107"/>
    <lineage>
        <taxon>Bacteria</taxon>
        <taxon>Pseudomonadati</taxon>
        <taxon>Planctomycetota</taxon>
        <taxon>Planctomycetia</taxon>
        <taxon>Pirellulales</taxon>
        <taxon>Pirellulaceae</taxon>
        <taxon>Aporhodopirellula</taxon>
    </lineage>
</organism>
<evidence type="ECO:0000313" key="2">
    <source>
        <dbReference type="Proteomes" id="UP001202961"/>
    </source>
</evidence>
<dbReference type="EMBL" id="JAMQBK010000032">
    <property type="protein sequence ID" value="MCM2371515.1"/>
    <property type="molecule type" value="Genomic_DNA"/>
</dbReference>
<dbReference type="GO" id="GO:0008168">
    <property type="term" value="F:methyltransferase activity"/>
    <property type="evidence" value="ECO:0007669"/>
    <property type="project" value="UniProtKB-KW"/>
</dbReference>
<dbReference type="RefSeq" id="WP_250929153.1">
    <property type="nucleotide sequence ID" value="NZ_JAMQBK010000032.1"/>
</dbReference>
<dbReference type="InterPro" id="IPR029063">
    <property type="entry name" value="SAM-dependent_MTases_sf"/>
</dbReference>
<keyword evidence="1" id="KW-0808">Transferase</keyword>
<dbReference type="SUPFAM" id="SSF53335">
    <property type="entry name" value="S-adenosyl-L-methionine-dependent methyltransferases"/>
    <property type="match status" value="1"/>
</dbReference>
<comment type="caution">
    <text evidence="1">The sequence shown here is derived from an EMBL/GenBank/DDBJ whole genome shotgun (WGS) entry which is preliminary data.</text>
</comment>
<dbReference type="Pfam" id="PF13489">
    <property type="entry name" value="Methyltransf_23"/>
    <property type="match status" value="1"/>
</dbReference>
<dbReference type="GO" id="GO:0032259">
    <property type="term" value="P:methylation"/>
    <property type="evidence" value="ECO:0007669"/>
    <property type="project" value="UniProtKB-KW"/>
</dbReference>
<accession>A0ABT0U4M8</accession>
<keyword evidence="2" id="KW-1185">Reference proteome</keyword>
<gene>
    <name evidence="1" type="ORF">NB063_12960</name>
</gene>
<name>A0ABT0U4M8_9BACT</name>
<evidence type="ECO:0000313" key="1">
    <source>
        <dbReference type="EMBL" id="MCM2371515.1"/>
    </source>
</evidence>
<dbReference type="Proteomes" id="UP001202961">
    <property type="component" value="Unassembled WGS sequence"/>
</dbReference>
<sequence>MDSTQTVKSKITGGPVKPIFDAKVLGKYCVTYWQCLETMFIQTDEPYWLDEAYSTAITDLDLGLAGRNVNKAEAAERLIDRALPDAKTFLDFGGGYGLFTRLMRDKGFDFRHYDIYCQNIFAKGFELDALEPVGLSKFDLVTAWEVFEHAPNPRELIRQLLSVSGTILFSTELVPEQPLNAESDWWYFTPETGQHVSFYSRKALHSLAEEFNLFLYSDNTANHILSARKLEIDPFPAERSSSSLFRLLAEPVWRRGKRMRTQSNRRESLLPADFANAVEQLKNTKAQQPDRPGGSSACQK</sequence>
<reference evidence="1 2" key="1">
    <citation type="journal article" date="2022" name="Syst. Appl. Microbiol.">
        <title>Rhodopirellula aestuarii sp. nov., a novel member of the genus Rhodopirellula isolated from brackish sediments collected in the Tagus River estuary, Portugal.</title>
        <authorList>
            <person name="Vitorino I.R."/>
            <person name="Klimek D."/>
            <person name="Calusinska M."/>
            <person name="Lobo-da-Cunha A."/>
            <person name="Vasconcelos V."/>
            <person name="Lage O.M."/>
        </authorList>
    </citation>
    <scope>NUCLEOTIDE SEQUENCE [LARGE SCALE GENOMIC DNA]</scope>
    <source>
        <strain evidence="1 2">ICT_H3.1</strain>
    </source>
</reference>